<sequence>MTASDSPDILTPPQAPANRLADLFEDALPVDPRRAELMGKLKQKPSDRFDLVSARLSNDQSAEVGSAREMGRKIAQNGIDEAVRPELVAMGGTEVAAKLMGSGTASPQDMSAALYGDMGHYYFGGDQNAFEEVPLERQTDEVAQRIAMREDKVVATQAMLLGMAEAQMEQGDTMSAMQQMQVVRLDTRRIPPWFMQSLETHLTGVVGRMSTMTEADFQLLDQIVVESMRYPSTSGQVDTVSPLSSLHGNDFLARVTHEVKTHRERIGEEARREAKRQEYVRTFNVNAAEAFDSAASIVQSTIARLIESPYGNGAQALRDSCPHYLGNAIRNDDEVSSLLKTQNFGGLKGMVGFFRIINNPDFITRTAAVMADPNFIGQHLYYDEGMRPLKEMTSQEATAAAERIIRRDISGAAIGMMRGVMLYQSDKTDGSYLRENLPALRRSVLKETMMAIGGGKAESLMRATGNDEELRTQGFTDVQIQAKRAMEEFRVSINENPNALTEFRAIFAPEIRQADGEYQVEEQKRVQERTVFIETKDATHHSLEVLQQISDTLTDDLTRLRISSGLSYVGTTELPNYLSVSGDGKDRYLVLNTNQRDRLTVRVAELDRQLAGGVPDSTRFSLENDRIELATRLQFYNQVEAQLAEFNNKRRTNSGFLGAGASAFYPIEALFSNDRIPHSNADEVLEALTRRTQGRYNQPSTYDQVNEIQTRYDELMRSGKGTTEEVMRLQKQSEALAAEIQSLHQQADQAVRSAQARGAISIFSVTGALTTLSSQNGPYKGLIKR</sequence>
<reference evidence="2" key="1">
    <citation type="submission" date="2017-09" db="EMBL/GenBank/DDBJ databases">
        <title>Depth-based differentiation of microbial function through sediment-hosted aquifers and enrichment of novel symbionts in the deep terrestrial subsurface.</title>
        <authorList>
            <person name="Probst A.J."/>
            <person name="Ladd B."/>
            <person name="Jarett J.K."/>
            <person name="Geller-Mcgrath D.E."/>
            <person name="Sieber C.M.K."/>
            <person name="Emerson J.B."/>
            <person name="Anantharaman K."/>
            <person name="Thomas B.C."/>
            <person name="Malmstrom R."/>
            <person name="Stieglmeier M."/>
            <person name="Klingl A."/>
            <person name="Woyke T."/>
            <person name="Ryan C.M."/>
            <person name="Banfield J.F."/>
        </authorList>
    </citation>
    <scope>NUCLEOTIDE SEQUENCE [LARGE SCALE GENOMIC DNA]</scope>
</reference>
<organism evidence="1 2">
    <name type="scientific">Candidatus Roizmanbacteria bacterium CG_4_10_14_0_8_um_filter_33_9</name>
    <dbReference type="NCBI Taxonomy" id="1974826"/>
    <lineage>
        <taxon>Bacteria</taxon>
        <taxon>Candidatus Roizmaniibacteriota</taxon>
    </lineage>
</organism>
<dbReference type="Proteomes" id="UP000229401">
    <property type="component" value="Unassembled WGS sequence"/>
</dbReference>
<protein>
    <submittedName>
        <fullName evidence="1">Uncharacterized protein</fullName>
    </submittedName>
</protein>
<comment type="caution">
    <text evidence="1">The sequence shown here is derived from an EMBL/GenBank/DDBJ whole genome shotgun (WGS) entry which is preliminary data.</text>
</comment>
<dbReference type="AlphaFoldDB" id="A0A2M7QIZ6"/>
<proteinExistence type="predicted"/>
<accession>A0A2M7QIZ6</accession>
<evidence type="ECO:0000313" key="1">
    <source>
        <dbReference type="EMBL" id="PIY72293.1"/>
    </source>
</evidence>
<dbReference type="EMBL" id="PFLI01000062">
    <property type="protein sequence ID" value="PIY72293.1"/>
    <property type="molecule type" value="Genomic_DNA"/>
</dbReference>
<name>A0A2M7QIZ6_9BACT</name>
<evidence type="ECO:0000313" key="2">
    <source>
        <dbReference type="Proteomes" id="UP000229401"/>
    </source>
</evidence>
<gene>
    <name evidence="1" type="ORF">COY87_01780</name>
</gene>